<evidence type="ECO:0000256" key="1">
    <source>
        <dbReference type="SAM" id="SignalP"/>
    </source>
</evidence>
<feature type="signal peptide" evidence="1">
    <location>
        <begin position="1"/>
        <end position="24"/>
    </location>
</feature>
<keyword evidence="3" id="KW-1185">Reference proteome</keyword>
<keyword evidence="1" id="KW-0732">Signal</keyword>
<organism evidence="2 3">
    <name type="scientific">Fusarium pseudograminearum (strain CS3096)</name>
    <name type="common">Wheat and barley crown-rot fungus</name>
    <dbReference type="NCBI Taxonomy" id="1028729"/>
    <lineage>
        <taxon>Eukaryota</taxon>
        <taxon>Fungi</taxon>
        <taxon>Dikarya</taxon>
        <taxon>Ascomycota</taxon>
        <taxon>Pezizomycotina</taxon>
        <taxon>Sordariomycetes</taxon>
        <taxon>Hypocreomycetidae</taxon>
        <taxon>Hypocreales</taxon>
        <taxon>Nectriaceae</taxon>
        <taxon>Fusarium</taxon>
    </lineage>
</organism>
<protein>
    <submittedName>
        <fullName evidence="2">Uncharacterized protein</fullName>
    </submittedName>
</protein>
<accession>K3VPS7</accession>
<dbReference type="KEGG" id="fpu:FPSE_02465"/>
<name>K3VPS7_FUSPC</name>
<dbReference type="EMBL" id="AFNW01000059">
    <property type="protein sequence ID" value="EKJ77387.1"/>
    <property type="molecule type" value="Genomic_DNA"/>
</dbReference>
<dbReference type="GeneID" id="20361084"/>
<dbReference type="RefSeq" id="XP_009253859.1">
    <property type="nucleotide sequence ID" value="XM_009255584.1"/>
</dbReference>
<gene>
    <name evidence="2" type="ORF">FPSE_02465</name>
</gene>
<sequence>MKKKLKLRLSLILHHLLLHGPSLRLLHYRSGLNHDLELHQRLFLPYQQSLSLVFLTVPNLPPTVTLAVLTPINLQYHIARQGKARQKGPV</sequence>
<reference evidence="2 3" key="1">
    <citation type="journal article" date="2012" name="PLoS Pathog.">
        <title>Comparative pathogenomics reveals horizontally acquired novel virulence genes in fungi infecting cereal hosts.</title>
        <authorList>
            <person name="Gardiner D.M."/>
            <person name="McDonald M.C."/>
            <person name="Covarelli L."/>
            <person name="Solomon P.S."/>
            <person name="Rusu A.G."/>
            <person name="Marshall M."/>
            <person name="Kazan K."/>
            <person name="Chakraborty S."/>
            <person name="McDonald B.A."/>
            <person name="Manners J.M."/>
        </authorList>
    </citation>
    <scope>NUCLEOTIDE SEQUENCE [LARGE SCALE GENOMIC DNA]</scope>
    <source>
        <strain evidence="2 3">CS3096</strain>
    </source>
</reference>
<comment type="caution">
    <text evidence="2">The sequence shown here is derived from an EMBL/GenBank/DDBJ whole genome shotgun (WGS) entry which is preliminary data.</text>
</comment>
<dbReference type="Proteomes" id="UP000007978">
    <property type="component" value="Chromosome 3"/>
</dbReference>
<dbReference type="HOGENOM" id="CLU_2440964_0_0_1"/>
<feature type="chain" id="PRO_5003866798" evidence="1">
    <location>
        <begin position="25"/>
        <end position="90"/>
    </location>
</feature>
<evidence type="ECO:0000313" key="2">
    <source>
        <dbReference type="EMBL" id="EKJ77387.1"/>
    </source>
</evidence>
<evidence type="ECO:0000313" key="3">
    <source>
        <dbReference type="Proteomes" id="UP000007978"/>
    </source>
</evidence>
<proteinExistence type="predicted"/>
<dbReference type="AlphaFoldDB" id="K3VPS7"/>